<dbReference type="Proteomes" id="UP000174145">
    <property type="component" value="Segment"/>
</dbReference>
<name>W6JLP6_9POXV</name>
<evidence type="ECO:0000313" key="1">
    <source>
        <dbReference type="EMBL" id="BAO49581.1"/>
    </source>
</evidence>
<reference evidence="1 2" key="1">
    <citation type="journal article" date="2014" name="Virology">
        <title>The complete genome sequence of the Alphaentomopoxvirus Anomala cuprea entomopoxvirus, including its terminal hairpin loop sequences, suggests a potentially unique mode of apoptosis inhibition and mode of DNA replication.</title>
        <authorList>
            <person name="Mitsuhashi W."/>
            <person name="Miyamoto K."/>
            <person name="Wada S."/>
        </authorList>
    </citation>
    <scope>NUCLEOTIDE SEQUENCE [LARGE SCALE GENOMIC DNA]</scope>
    <source>
        <strain evidence="1">CV6M</strain>
    </source>
</reference>
<sequence>MIIINTIICINFFIFCRDNYLANKNYIIHNNNYPTFKLLNNDTYYNNITSLQIIGNKNKLIDGYNTNYFNFGSLCGINSLNLKNITITNTLFKKFLGNVNDNNLCYKLCCNYDNCNWCNYGLNSIINYNYSHNNLINKFHLINMENAINIDLSYNKISSLYFYNLNTLENLFINNNNIFIIGERLVPYYIRIKNLYTQHNRINKITEYFLCNSNITNFYI</sequence>
<accession>W6JLP6</accession>
<protein>
    <submittedName>
        <fullName evidence="1">Leucine rich repeat containing protein</fullName>
    </submittedName>
</protein>
<dbReference type="KEGG" id="vg:18263650"/>
<keyword evidence="2" id="KW-1185">Reference proteome</keyword>
<dbReference type="GeneID" id="18263650"/>
<dbReference type="EMBL" id="AP013055">
    <property type="protein sequence ID" value="BAO49581.1"/>
    <property type="molecule type" value="Genomic_DNA"/>
</dbReference>
<dbReference type="RefSeq" id="YP_009001694.1">
    <property type="nucleotide sequence ID" value="NC_023426.1"/>
</dbReference>
<evidence type="ECO:0000313" key="2">
    <source>
        <dbReference type="Proteomes" id="UP000174145"/>
    </source>
</evidence>
<organism evidence="1 2">
    <name type="scientific">Alphaentomopoxvirus acuprea</name>
    <dbReference type="NCBI Taxonomy" id="62099"/>
    <lineage>
        <taxon>Viruses</taxon>
        <taxon>Varidnaviria</taxon>
        <taxon>Bamfordvirae</taxon>
        <taxon>Nucleocytoviricota</taxon>
        <taxon>Pokkesviricetes</taxon>
        <taxon>Chitovirales</taxon>
        <taxon>Poxviridae</taxon>
        <taxon>Entomopoxvirinae</taxon>
        <taxon>Alphaentomopoxvirus</taxon>
    </lineage>
</organism>
<proteinExistence type="predicted"/>